<proteinExistence type="predicted"/>
<sequence>MELDYRQQKADLQIERDAELHAALMEESALRKKILLEELEKNINLTKEEQQAKAEEAKAKLKLIILKSKLLDSKLCNSQNLVLGFILCPVNRLELTWTIVLFASPFVLDWE</sequence>
<accession>A0A8D9B507</accession>
<organism evidence="2">
    <name type="scientific">Cacopsylla melanoneura</name>
    <dbReference type="NCBI Taxonomy" id="428564"/>
    <lineage>
        <taxon>Eukaryota</taxon>
        <taxon>Metazoa</taxon>
        <taxon>Ecdysozoa</taxon>
        <taxon>Arthropoda</taxon>
        <taxon>Hexapoda</taxon>
        <taxon>Insecta</taxon>
        <taxon>Pterygota</taxon>
        <taxon>Neoptera</taxon>
        <taxon>Paraneoptera</taxon>
        <taxon>Hemiptera</taxon>
        <taxon>Sternorrhyncha</taxon>
        <taxon>Psylloidea</taxon>
        <taxon>Psyllidae</taxon>
        <taxon>Psyllinae</taxon>
        <taxon>Cacopsylla</taxon>
    </lineage>
</organism>
<reference evidence="2" key="1">
    <citation type="submission" date="2021-05" db="EMBL/GenBank/DDBJ databases">
        <authorList>
            <person name="Alioto T."/>
            <person name="Alioto T."/>
            <person name="Gomez Garrido J."/>
        </authorList>
    </citation>
    <scope>NUCLEOTIDE SEQUENCE</scope>
</reference>
<keyword evidence="1" id="KW-0175">Coiled coil</keyword>
<protein>
    <submittedName>
        <fullName evidence="2">Uncharacterized protein</fullName>
    </submittedName>
</protein>
<dbReference type="AlphaFoldDB" id="A0A8D9B507"/>
<feature type="coiled-coil region" evidence="1">
    <location>
        <begin position="29"/>
        <end position="67"/>
    </location>
</feature>
<evidence type="ECO:0000313" key="2">
    <source>
        <dbReference type="EMBL" id="CAG6778688.1"/>
    </source>
</evidence>
<dbReference type="EMBL" id="HBUF01611032">
    <property type="protein sequence ID" value="CAG6778688.1"/>
    <property type="molecule type" value="Transcribed_RNA"/>
</dbReference>
<name>A0A8D9B507_9HEMI</name>
<evidence type="ECO:0000256" key="1">
    <source>
        <dbReference type="SAM" id="Coils"/>
    </source>
</evidence>